<keyword evidence="6" id="KW-0378">Hydrolase</keyword>
<comment type="caution">
    <text evidence="15">The sequence shown here is derived from an EMBL/GenBank/DDBJ whole genome shotgun (WGS) entry which is preliminary data.</text>
</comment>
<evidence type="ECO:0000256" key="7">
    <source>
        <dbReference type="ARBA" id="ARBA00022806"/>
    </source>
</evidence>
<dbReference type="Pfam" id="PF00271">
    <property type="entry name" value="Helicase_C"/>
    <property type="match status" value="1"/>
</dbReference>
<feature type="compositionally biased region" description="Polar residues" evidence="12">
    <location>
        <begin position="416"/>
        <end position="426"/>
    </location>
</feature>
<evidence type="ECO:0000256" key="10">
    <source>
        <dbReference type="ARBA" id="ARBA00022946"/>
    </source>
</evidence>
<dbReference type="InParanoid" id="A0A7C8IUJ3"/>
<reference evidence="15 16" key="1">
    <citation type="submission" date="2019-12" db="EMBL/GenBank/DDBJ databases">
        <title>Draft genome sequence of the ascomycete Xylaria multiplex DSM 110363.</title>
        <authorList>
            <person name="Buettner E."/>
            <person name="Kellner H."/>
        </authorList>
    </citation>
    <scope>NUCLEOTIDE SEQUENCE [LARGE SCALE GENOMIC DNA]</scope>
    <source>
        <strain evidence="15 16">DSM 110363</strain>
    </source>
</reference>
<name>A0A7C8IUJ3_9PEZI</name>
<accession>A0A7C8IUJ3</accession>
<dbReference type="GO" id="GO:0005524">
    <property type="term" value="F:ATP binding"/>
    <property type="evidence" value="ECO:0007669"/>
    <property type="project" value="UniProtKB-KW"/>
</dbReference>
<evidence type="ECO:0000256" key="3">
    <source>
        <dbReference type="ARBA" id="ARBA00022528"/>
    </source>
</evidence>
<dbReference type="Gene3D" id="1.20.120.1080">
    <property type="match status" value="1"/>
</dbReference>
<dbReference type="EC" id="3.6.4.13" evidence="2"/>
<evidence type="ECO:0000259" key="13">
    <source>
        <dbReference type="PROSITE" id="PS51192"/>
    </source>
</evidence>
<keyword evidence="8" id="KW-0067">ATP-binding</keyword>
<evidence type="ECO:0000256" key="5">
    <source>
        <dbReference type="ARBA" id="ARBA00022741"/>
    </source>
</evidence>
<evidence type="ECO:0000313" key="16">
    <source>
        <dbReference type="Proteomes" id="UP000481858"/>
    </source>
</evidence>
<evidence type="ECO:0000256" key="1">
    <source>
        <dbReference type="ARBA" id="ARBA00004229"/>
    </source>
</evidence>
<dbReference type="InterPro" id="IPR027417">
    <property type="entry name" value="P-loop_NTPase"/>
</dbReference>
<dbReference type="Gene3D" id="3.40.50.300">
    <property type="entry name" value="P-loop containing nucleotide triphosphate hydrolases"/>
    <property type="match status" value="2"/>
</dbReference>
<sequence>MAGAKKKKSKPAANPARGFATTSVASKPRAETTTTTPTEAPSSGPAAPGSVAAGRTKPDAPIAPEATQANQATPHTRPEPSLSPEEFERQLEESELQLLVEKHAQKVKRDAIRQKTRLDTDRRLLRGQAESLNTRKWLPQELMDQILDLIQAESRFAASSIASERPLSEKMPSEEDLTMRLWTLQQTLVSLSFSHEKIEAVLQYVLELGPTVSSANRDYIWGLEEALDWLAKSCDREELRDYDYKSVRPAKSQPDTPYDTPLPSGANTPRLSEVTGASKHFNPKNGLQSSRAGTPRKLLVTCDEDFEPDDLIPAYLETMEKLFWLQRPRQGTKKSNGSKNRAPLTNKSPSLGSESTDLEEAKLLAKVDRIEQDVLFDKPLAEHIWRNRRIELEKEFASNMRKAEQEREKEKDQENQKASLSQATESGNDDEDDDDITIEAKRMAAEILQDESGEDEALSDLFASLPVQETDATGKTTTVINGADGIKVTIRDFGKWSGVNPTRALEEACRSRDSAVKIAYSLVSESSFSNRHMVSIYWSKPQDSTAIPEVPCIEQVILPQHFSFKMTKISTPDSKQSEAYAATVAMFAIFGSTKEEKIFLRLPAVWRELWSELAEEKKNQADAADRVAIKELRSMIRRKQDQELEDGVLLQGAFRGRAAQRASKDSSEDSAIDRSGANAFGPEYYQKIWFDKASTPRFQAMLQSRMQLPMWQFRQQVLETVEREQVVIVCGETGCGKSTQVPSFLLEHQLSLGRPCKIYCTEPRRISAISLARRVSEELGEGRGDLGTARSLVGYSIRLESNASKETRLIYATTGIVMRMLEGSNELREITHLVLDEVHERTIDSDFLLIVLKKLLEKRKDLKVILMSATVDAERFSNYLGRAPVLNVPGRTFPVQIKYLEDALEVTGYTLNQQGQEKMTDFDDDPIEDENDPSTTQKAAKDLRQYSAKTRNTLSQIDEYQIEFELIVQLIGRIAVDPTYINYSKAILVFLPGIAEIRTLNDLLLGEPYFQRGWEVYPLHSTIATEDQERAFLVPPDGVRKIVLATNIAETGITIPDVTCVIDTGKHREMRFDERRQLSRLIDTFISRANAKQRRGRAGRVQEGLCFHMFTKYRHDNLMSDQQTPEMLRLSLQDLAIRVKICKIGGIEETLGQALDAPSAKNIRRAIDALVDVRALTAAEDLTPLGHQLARLPLDVFLGKLILQGTIFKCLDMAITVAAILSSKSPFTAPFGQRTQADQARWKKVCQTTNHDFQYCKKNYLSSQTLSNIEDLKGQLLVSLVDAGFLQLTQDERQQLNRLRYSTRRRQFFDLPQRVNINSDNDLVASSVIAWSFYPKLLLRENKGFRNVGNNQSISLHPASVNKGNPDLRWLSYYHIMQSKQFLNAHETTAVDNFAIALLCGDVRIDMYAGVVILDGNRARFSVADWKTLLVLKTLRARLRDVLARSFKMPGKLLPASQEKWLDVWHTVFSQDFTKV</sequence>
<keyword evidence="9" id="KW-0694">RNA-binding</keyword>
<evidence type="ECO:0000256" key="9">
    <source>
        <dbReference type="ARBA" id="ARBA00022884"/>
    </source>
</evidence>
<dbReference type="CDD" id="cd17917">
    <property type="entry name" value="DEXHc_RHA-like"/>
    <property type="match status" value="1"/>
</dbReference>
<feature type="domain" description="Helicase ATP-binding" evidence="13">
    <location>
        <begin position="718"/>
        <end position="889"/>
    </location>
</feature>
<feature type="region of interest" description="Disordered" evidence="12">
    <location>
        <begin position="915"/>
        <end position="939"/>
    </location>
</feature>
<dbReference type="Pfam" id="PF07717">
    <property type="entry name" value="OB_NTP_bind"/>
    <property type="match status" value="1"/>
</dbReference>
<evidence type="ECO:0000256" key="6">
    <source>
        <dbReference type="ARBA" id="ARBA00022801"/>
    </source>
</evidence>
<evidence type="ECO:0000259" key="14">
    <source>
        <dbReference type="PROSITE" id="PS51194"/>
    </source>
</evidence>
<feature type="region of interest" description="Disordered" evidence="12">
    <location>
        <begin position="401"/>
        <end position="434"/>
    </location>
</feature>
<feature type="region of interest" description="Disordered" evidence="12">
    <location>
        <begin position="245"/>
        <end position="292"/>
    </location>
</feature>
<evidence type="ECO:0000256" key="11">
    <source>
        <dbReference type="ARBA" id="ARBA00047984"/>
    </source>
</evidence>
<dbReference type="InterPro" id="IPR011545">
    <property type="entry name" value="DEAD/DEAH_box_helicase_dom"/>
</dbReference>
<evidence type="ECO:0000256" key="8">
    <source>
        <dbReference type="ARBA" id="ARBA00022840"/>
    </source>
</evidence>
<dbReference type="Pfam" id="PF00270">
    <property type="entry name" value="DEAD"/>
    <property type="match status" value="1"/>
</dbReference>
<dbReference type="CDD" id="cd18791">
    <property type="entry name" value="SF2_C_RHA"/>
    <property type="match status" value="1"/>
</dbReference>
<dbReference type="FunFam" id="3.40.50.300:FF:000819">
    <property type="entry name" value="ATP dependent RNA helicase, putative"/>
    <property type="match status" value="1"/>
</dbReference>
<evidence type="ECO:0000256" key="12">
    <source>
        <dbReference type="SAM" id="MobiDB-lite"/>
    </source>
</evidence>
<dbReference type="EMBL" id="WUBL01000053">
    <property type="protein sequence ID" value="KAF2968284.1"/>
    <property type="molecule type" value="Genomic_DNA"/>
</dbReference>
<feature type="region of interest" description="Disordered" evidence="12">
    <location>
        <begin position="1"/>
        <end position="90"/>
    </location>
</feature>
<dbReference type="SUPFAM" id="SSF52540">
    <property type="entry name" value="P-loop containing nucleoside triphosphate hydrolases"/>
    <property type="match status" value="1"/>
</dbReference>
<evidence type="ECO:0000256" key="4">
    <source>
        <dbReference type="ARBA" id="ARBA00022640"/>
    </source>
</evidence>
<dbReference type="PANTHER" id="PTHR18934:SF145">
    <property type="entry name" value="ATP-DEPENDENT RNA HELICASE DHX57-RELATED"/>
    <property type="match status" value="1"/>
</dbReference>
<dbReference type="Pfam" id="PF21010">
    <property type="entry name" value="HA2_C"/>
    <property type="match status" value="1"/>
</dbReference>
<dbReference type="GO" id="GO:0003724">
    <property type="term" value="F:RNA helicase activity"/>
    <property type="evidence" value="ECO:0007669"/>
    <property type="project" value="UniProtKB-EC"/>
</dbReference>
<feature type="domain" description="Helicase C-terminal" evidence="14">
    <location>
        <begin position="975"/>
        <end position="1143"/>
    </location>
</feature>
<dbReference type="GO" id="GO:0003723">
    <property type="term" value="F:RNA binding"/>
    <property type="evidence" value="ECO:0007669"/>
    <property type="project" value="UniProtKB-KW"/>
</dbReference>
<feature type="compositionally biased region" description="Acidic residues" evidence="12">
    <location>
        <begin position="922"/>
        <end position="932"/>
    </location>
</feature>
<dbReference type="PROSITE" id="PS51194">
    <property type="entry name" value="HELICASE_CTER"/>
    <property type="match status" value="1"/>
</dbReference>
<feature type="compositionally biased region" description="Polar residues" evidence="12">
    <location>
        <begin position="333"/>
        <end position="355"/>
    </location>
</feature>
<gene>
    <name evidence="15" type="ORF">GQX73_g5287</name>
</gene>
<keyword evidence="16" id="KW-1185">Reference proteome</keyword>
<keyword evidence="3" id="KW-0150">Chloroplast</keyword>
<comment type="subcellular location">
    <subcellularLocation>
        <location evidence="1">Plastid</location>
        <location evidence="1">Chloroplast</location>
    </subcellularLocation>
</comment>
<evidence type="ECO:0000313" key="15">
    <source>
        <dbReference type="EMBL" id="KAF2968284.1"/>
    </source>
</evidence>
<keyword evidence="5" id="KW-0547">Nucleotide-binding</keyword>
<proteinExistence type="predicted"/>
<keyword evidence="7" id="KW-0347">Helicase</keyword>
<dbReference type="InterPro" id="IPR007502">
    <property type="entry name" value="Helicase-assoc_dom"/>
</dbReference>
<feature type="region of interest" description="Disordered" evidence="12">
    <location>
        <begin position="327"/>
        <end position="357"/>
    </location>
</feature>
<dbReference type="FunFam" id="1.20.120.1080:FF:000002">
    <property type="entry name" value="Putative ATP-dependent RNA helicase DHX36"/>
    <property type="match status" value="1"/>
</dbReference>
<dbReference type="PROSITE" id="PS51192">
    <property type="entry name" value="HELICASE_ATP_BIND_1"/>
    <property type="match status" value="1"/>
</dbReference>
<dbReference type="OrthoDB" id="5600252at2759"/>
<evidence type="ECO:0000256" key="2">
    <source>
        <dbReference type="ARBA" id="ARBA00012552"/>
    </source>
</evidence>
<feature type="compositionally biased region" description="Basic residues" evidence="12">
    <location>
        <begin position="1"/>
        <end position="10"/>
    </location>
</feature>
<dbReference type="SMART" id="SM00490">
    <property type="entry name" value="HELICc"/>
    <property type="match status" value="1"/>
</dbReference>
<keyword evidence="4" id="KW-0934">Plastid</keyword>
<comment type="catalytic activity">
    <reaction evidence="11">
        <text>ATP + H2O = ADP + phosphate + H(+)</text>
        <dbReference type="Rhea" id="RHEA:13065"/>
        <dbReference type="ChEBI" id="CHEBI:15377"/>
        <dbReference type="ChEBI" id="CHEBI:15378"/>
        <dbReference type="ChEBI" id="CHEBI:30616"/>
        <dbReference type="ChEBI" id="CHEBI:43474"/>
        <dbReference type="ChEBI" id="CHEBI:456216"/>
        <dbReference type="EC" id="3.6.4.13"/>
    </reaction>
</comment>
<protein>
    <recommendedName>
        <fullName evidence="2">RNA helicase</fullName>
        <ecNumber evidence="2">3.6.4.13</ecNumber>
    </recommendedName>
</protein>
<feature type="compositionally biased region" description="Low complexity" evidence="12">
    <location>
        <begin position="31"/>
        <end position="54"/>
    </location>
</feature>
<dbReference type="Proteomes" id="UP000481858">
    <property type="component" value="Unassembled WGS sequence"/>
</dbReference>
<dbReference type="FunFam" id="3.40.50.300:FF:000500">
    <property type="entry name" value="ATP-dependent RNA helicase DHX29"/>
    <property type="match status" value="1"/>
</dbReference>
<keyword evidence="10" id="KW-0809">Transit peptide</keyword>
<dbReference type="InterPro" id="IPR014001">
    <property type="entry name" value="Helicase_ATP-bd"/>
</dbReference>
<feature type="compositionally biased region" description="Basic and acidic residues" evidence="12">
    <location>
        <begin position="401"/>
        <end position="415"/>
    </location>
</feature>
<dbReference type="SMART" id="SM00487">
    <property type="entry name" value="DEXDc"/>
    <property type="match status" value="1"/>
</dbReference>
<dbReference type="SMART" id="SM00847">
    <property type="entry name" value="HA2"/>
    <property type="match status" value="1"/>
</dbReference>
<dbReference type="PANTHER" id="PTHR18934">
    <property type="entry name" value="ATP-DEPENDENT RNA HELICASE"/>
    <property type="match status" value="1"/>
</dbReference>
<dbReference type="InterPro" id="IPR001650">
    <property type="entry name" value="Helicase_C-like"/>
</dbReference>
<dbReference type="GO" id="GO:0016787">
    <property type="term" value="F:hydrolase activity"/>
    <property type="evidence" value="ECO:0007669"/>
    <property type="project" value="UniProtKB-KW"/>
</dbReference>
<dbReference type="InterPro" id="IPR011709">
    <property type="entry name" value="DEAD-box_helicase_OB_fold"/>
</dbReference>
<organism evidence="15 16">
    <name type="scientific">Xylaria multiplex</name>
    <dbReference type="NCBI Taxonomy" id="323545"/>
    <lineage>
        <taxon>Eukaryota</taxon>
        <taxon>Fungi</taxon>
        <taxon>Dikarya</taxon>
        <taxon>Ascomycota</taxon>
        <taxon>Pezizomycotina</taxon>
        <taxon>Sordariomycetes</taxon>
        <taxon>Xylariomycetidae</taxon>
        <taxon>Xylariales</taxon>
        <taxon>Xylariaceae</taxon>
        <taxon>Xylaria</taxon>
    </lineage>
</organism>